<name>A0A078B8R9_STYLE</name>
<dbReference type="InParanoid" id="A0A078B8R9"/>
<organism evidence="2 3">
    <name type="scientific">Stylonychia lemnae</name>
    <name type="common">Ciliate</name>
    <dbReference type="NCBI Taxonomy" id="5949"/>
    <lineage>
        <taxon>Eukaryota</taxon>
        <taxon>Sar</taxon>
        <taxon>Alveolata</taxon>
        <taxon>Ciliophora</taxon>
        <taxon>Intramacronucleata</taxon>
        <taxon>Spirotrichea</taxon>
        <taxon>Stichotrichia</taxon>
        <taxon>Sporadotrichida</taxon>
        <taxon>Oxytrichidae</taxon>
        <taxon>Stylonychinae</taxon>
        <taxon>Stylonychia</taxon>
    </lineage>
</organism>
<evidence type="ECO:0000313" key="2">
    <source>
        <dbReference type="EMBL" id="CDW90621.1"/>
    </source>
</evidence>
<protein>
    <submittedName>
        <fullName evidence="2">Uncharacterized protein</fullName>
    </submittedName>
</protein>
<sequence length="62" mass="7228">MFDRRTIPLACLLVTYYTIPEIFWPFGRELAKSNELIKPEQPQNPSSETTQNGRSAFQSRPR</sequence>
<evidence type="ECO:0000313" key="3">
    <source>
        <dbReference type="Proteomes" id="UP000039865"/>
    </source>
</evidence>
<dbReference type="Proteomes" id="UP000039865">
    <property type="component" value="Unassembled WGS sequence"/>
</dbReference>
<accession>A0A078B8R9</accession>
<feature type="compositionally biased region" description="Polar residues" evidence="1">
    <location>
        <begin position="41"/>
        <end position="62"/>
    </location>
</feature>
<gene>
    <name evidence="2" type="primary">Contig4201.g4500</name>
    <name evidence="2" type="ORF">STYLEM_19766</name>
</gene>
<keyword evidence="3" id="KW-1185">Reference proteome</keyword>
<reference evidence="2 3" key="1">
    <citation type="submission" date="2014-06" db="EMBL/GenBank/DDBJ databases">
        <authorList>
            <person name="Swart Estienne"/>
        </authorList>
    </citation>
    <scope>NUCLEOTIDE SEQUENCE [LARGE SCALE GENOMIC DNA]</scope>
    <source>
        <strain evidence="2 3">130c</strain>
    </source>
</reference>
<dbReference type="EMBL" id="CCKQ01018644">
    <property type="protein sequence ID" value="CDW90621.1"/>
    <property type="molecule type" value="Genomic_DNA"/>
</dbReference>
<proteinExistence type="predicted"/>
<feature type="region of interest" description="Disordered" evidence="1">
    <location>
        <begin position="35"/>
        <end position="62"/>
    </location>
</feature>
<evidence type="ECO:0000256" key="1">
    <source>
        <dbReference type="SAM" id="MobiDB-lite"/>
    </source>
</evidence>
<dbReference type="AlphaFoldDB" id="A0A078B8R9"/>